<evidence type="ECO:0000256" key="1">
    <source>
        <dbReference type="SAM" id="Phobius"/>
    </source>
</evidence>
<feature type="transmembrane region" description="Helical" evidence="1">
    <location>
        <begin position="100"/>
        <end position="120"/>
    </location>
</feature>
<evidence type="ECO:0000313" key="3">
    <source>
        <dbReference type="EMBL" id="XCG64140.1"/>
    </source>
</evidence>
<dbReference type="PANTHER" id="PTHR30336:SF4">
    <property type="entry name" value="ENVELOPE BIOGENESIS FACTOR ELYC"/>
    <property type="match status" value="1"/>
</dbReference>
<gene>
    <name evidence="3" type="ORF">ABLG96_01980</name>
</gene>
<feature type="transmembrane region" description="Helical" evidence="1">
    <location>
        <begin position="132"/>
        <end position="161"/>
    </location>
</feature>
<evidence type="ECO:0000259" key="2">
    <source>
        <dbReference type="Pfam" id="PF02698"/>
    </source>
</evidence>
<keyword evidence="1" id="KW-0812">Transmembrane</keyword>
<name>A0AAU8DQ71_9ACTN</name>
<keyword evidence="1" id="KW-1133">Transmembrane helix</keyword>
<dbReference type="GO" id="GO:0043164">
    <property type="term" value="P:Gram-negative-bacterium-type cell wall biogenesis"/>
    <property type="evidence" value="ECO:0007669"/>
    <property type="project" value="TreeGrafter"/>
</dbReference>
<feature type="transmembrane region" description="Helical" evidence="1">
    <location>
        <begin position="324"/>
        <end position="341"/>
    </location>
</feature>
<feature type="transmembrane region" description="Helical" evidence="1">
    <location>
        <begin position="62"/>
        <end position="88"/>
    </location>
</feature>
<accession>A0AAU8DQ71</accession>
<keyword evidence="1" id="KW-0472">Membrane</keyword>
<dbReference type="EMBL" id="CP159218">
    <property type="protein sequence ID" value="XCG64140.1"/>
    <property type="molecule type" value="Genomic_DNA"/>
</dbReference>
<feature type="transmembrane region" description="Helical" evidence="1">
    <location>
        <begin position="34"/>
        <end position="56"/>
    </location>
</feature>
<dbReference type="RefSeq" id="WP_353649753.1">
    <property type="nucleotide sequence ID" value="NZ_CP159218.1"/>
</dbReference>
<feature type="domain" description="DUF218" evidence="2">
    <location>
        <begin position="172"/>
        <end position="307"/>
    </location>
</feature>
<dbReference type="CDD" id="cd06259">
    <property type="entry name" value="YdcF-like"/>
    <property type="match status" value="1"/>
</dbReference>
<dbReference type="InterPro" id="IPR003848">
    <property type="entry name" value="DUF218"/>
</dbReference>
<dbReference type="InterPro" id="IPR051599">
    <property type="entry name" value="Cell_Envelope_Assoc"/>
</dbReference>
<dbReference type="GO" id="GO:0005886">
    <property type="term" value="C:plasma membrane"/>
    <property type="evidence" value="ECO:0007669"/>
    <property type="project" value="TreeGrafter"/>
</dbReference>
<sequence length="342" mass="36672">MVIATGVLLLGLTCTVWGLVGVRRDPRRLRPSVAILAGALVTVIGLAAVVSASGLLPRTLTVALVVIGGVVAVAYPVLTVLLVLNGVTMIRRERPTPAHLLSLTLGLGMTALPVLSLIAIHLRDTRSPAVAVLGWLVLVVGSVLGYLAFAFGAFLLGTFLYRRIGRRLPARYIVVLGAGLRGRQVSPLLARRLDRAAAEFRRQGGAGTIVPSGGRGDDEERTEASAMADYLRSEHGVPAAQIVPEDRARTTRENLTFSRALFTAPDARAIVVTSGYHVLRAAVLTRELRMRARVVGCRTVGYYLPSAYLREFAAVLWANRVMNVILASAFTALTVSVITLWR</sequence>
<dbReference type="InterPro" id="IPR014729">
    <property type="entry name" value="Rossmann-like_a/b/a_fold"/>
</dbReference>
<dbReference type="PANTHER" id="PTHR30336">
    <property type="entry name" value="INNER MEMBRANE PROTEIN, PROBABLE PERMEASE"/>
    <property type="match status" value="1"/>
</dbReference>
<feature type="transmembrane region" description="Helical" evidence="1">
    <location>
        <begin position="6"/>
        <end position="22"/>
    </location>
</feature>
<dbReference type="Pfam" id="PF02698">
    <property type="entry name" value="DUF218"/>
    <property type="match status" value="1"/>
</dbReference>
<proteinExistence type="predicted"/>
<dbReference type="Gene3D" id="3.40.50.620">
    <property type="entry name" value="HUPs"/>
    <property type="match status" value="1"/>
</dbReference>
<dbReference type="GO" id="GO:0000270">
    <property type="term" value="P:peptidoglycan metabolic process"/>
    <property type="evidence" value="ECO:0007669"/>
    <property type="project" value="TreeGrafter"/>
</dbReference>
<reference evidence="3" key="1">
    <citation type="submission" date="2024-05" db="EMBL/GenBank/DDBJ databases">
        <authorList>
            <person name="Cai S.Y."/>
            <person name="Jin L.M."/>
            <person name="Li H.R."/>
        </authorList>
    </citation>
    <scope>NUCLEOTIDE SEQUENCE</scope>
    <source>
        <strain evidence="3">A5-74</strain>
    </source>
</reference>
<dbReference type="AlphaFoldDB" id="A0AAU8DQ71"/>
<organism evidence="3">
    <name type="scientific">Nakamurella sp. A5-74</name>
    <dbReference type="NCBI Taxonomy" id="3158264"/>
    <lineage>
        <taxon>Bacteria</taxon>
        <taxon>Bacillati</taxon>
        <taxon>Actinomycetota</taxon>
        <taxon>Actinomycetes</taxon>
        <taxon>Nakamurellales</taxon>
        <taxon>Nakamurellaceae</taxon>
        <taxon>Nakamurella</taxon>
    </lineage>
</organism>
<protein>
    <submittedName>
        <fullName evidence="3">YdcF family protein</fullName>
    </submittedName>
</protein>